<dbReference type="EMBL" id="JAACJL010000018">
    <property type="protein sequence ID" value="KAF4618246.1"/>
    <property type="molecule type" value="Genomic_DNA"/>
</dbReference>
<accession>A0A8H4QWU8</accession>
<sequence length="951" mass="105547">MPPKAAPPGAADRRSAPPSTQGARPSPTPAPSSVAGSRQSTPGPQNPERLRSMSAAPSDVSMDSTTSQPIDEDQEDRVSSGSATPAKRSRQSSPARDQRDQPARFTPQGPVPETFIESFKVFRGSLDRGLTAIQQLQDMPGNEAYVTSIPDAEGFVRTVFALADRIRDIPHLAAQIPATTGDWSSFTNYFASAGGSGSNSQELGPKRPVTIAQVAKVMPQLPLEAVAGPSGGQASGPSNARKRKKGAPSFVAGGPSRRQVLIGFGTGSDITCDFNLFIHRARSVLRDGGSSLQILSMEYAYTGYALHTDGVASEKDLEFIRGLAHNVFGDRSSGIHVGLPTSTSFIKIVDIPWYSDVAMTKVITSDEIQGSLLRSPLGNDLPFARNARLVRNSPQSTMGTAYLDIWDSKSGSRAKKLINQSVMICGLRCFIREASAHVGTPICQRCWKWGHSEAGCRQRAAICPHCMGPHRLEEHRTVAKCCKGNAKANPPIPPTPADQDCPHKAHCVNCGGDHAASNRKCKFWVNRYDRTWIEAKYREVRLLRQNRRTFANSQAKNYMYLEAPSPNNRDGEDIVGAPMHPAWLYMVRPPTNDETPRVMAFVSKRLERLRPSMRRDLADHRDIFILSLFQGNETYHLMNVYNDADGTAVRYLSNHVHELPQLHYMGGDFNIHSREWDPEVTHHRGDAINLLELAADLDLERTQPSNPGPTFISHNPDLRPSVIDLVFHGIAESASDCTFRDPVRQGPSDHIPIFTVVKLDDEIEPVTRRTIPRDSEAEQAMRTELPQKVADIQIGDLDTREDVERVAQALADAYAEAWMAHSKVSRITKHSQPWWNNECSAKLATYRNDKSDVNWYLFRDTVKRVKREFFETRIGEIAYANRRPWDLMEWVKQRKLPACEAIRYQGQPCHGMDSLWNALHNTYNSASGRVVDIEGGCDTRQEIKPPTQPGC</sequence>
<gene>
    <name evidence="3" type="ORF">D9613_011681</name>
</gene>
<dbReference type="GO" id="GO:0003824">
    <property type="term" value="F:catalytic activity"/>
    <property type="evidence" value="ECO:0007669"/>
    <property type="project" value="InterPro"/>
</dbReference>
<dbReference type="SUPFAM" id="SSF56219">
    <property type="entry name" value="DNase I-like"/>
    <property type="match status" value="1"/>
</dbReference>
<proteinExistence type="predicted"/>
<dbReference type="AlphaFoldDB" id="A0A8H4QWU8"/>
<dbReference type="InterPro" id="IPR036691">
    <property type="entry name" value="Endo/exonu/phosph_ase_sf"/>
</dbReference>
<keyword evidence="4" id="KW-1185">Reference proteome</keyword>
<name>A0A8H4QWU8_9AGAR</name>
<dbReference type="Proteomes" id="UP000521872">
    <property type="component" value="Unassembled WGS sequence"/>
</dbReference>
<dbReference type="Pfam" id="PF14529">
    <property type="entry name" value="Exo_endo_phos_2"/>
    <property type="match status" value="1"/>
</dbReference>
<evidence type="ECO:0000256" key="1">
    <source>
        <dbReference type="SAM" id="MobiDB-lite"/>
    </source>
</evidence>
<feature type="region of interest" description="Disordered" evidence="1">
    <location>
        <begin position="1"/>
        <end position="112"/>
    </location>
</feature>
<comment type="caution">
    <text evidence="3">The sequence shown here is derived from an EMBL/GenBank/DDBJ whole genome shotgun (WGS) entry which is preliminary data.</text>
</comment>
<feature type="region of interest" description="Disordered" evidence="1">
    <location>
        <begin position="225"/>
        <end position="252"/>
    </location>
</feature>
<dbReference type="InterPro" id="IPR005135">
    <property type="entry name" value="Endo/exonuclease/phosphatase"/>
</dbReference>
<organism evidence="3 4">
    <name type="scientific">Agrocybe pediades</name>
    <dbReference type="NCBI Taxonomy" id="84607"/>
    <lineage>
        <taxon>Eukaryota</taxon>
        <taxon>Fungi</taxon>
        <taxon>Dikarya</taxon>
        <taxon>Basidiomycota</taxon>
        <taxon>Agaricomycotina</taxon>
        <taxon>Agaricomycetes</taxon>
        <taxon>Agaricomycetidae</taxon>
        <taxon>Agaricales</taxon>
        <taxon>Agaricineae</taxon>
        <taxon>Strophariaceae</taxon>
        <taxon>Agrocybe</taxon>
    </lineage>
</organism>
<reference evidence="3 4" key="1">
    <citation type="submission" date="2019-12" db="EMBL/GenBank/DDBJ databases">
        <authorList>
            <person name="Floudas D."/>
            <person name="Bentzer J."/>
            <person name="Ahren D."/>
            <person name="Johansson T."/>
            <person name="Persson P."/>
            <person name="Tunlid A."/>
        </authorList>
    </citation>
    <scope>NUCLEOTIDE SEQUENCE [LARGE SCALE GENOMIC DNA]</scope>
    <source>
        <strain evidence="3 4">CBS 102.39</strain>
    </source>
</reference>
<evidence type="ECO:0000259" key="2">
    <source>
        <dbReference type="Pfam" id="PF14529"/>
    </source>
</evidence>
<protein>
    <recommendedName>
        <fullName evidence="2">Endonuclease/exonuclease/phosphatase domain-containing protein</fullName>
    </recommendedName>
</protein>
<evidence type="ECO:0000313" key="4">
    <source>
        <dbReference type="Proteomes" id="UP000521872"/>
    </source>
</evidence>
<feature type="domain" description="Endonuclease/exonuclease/phosphatase" evidence="2">
    <location>
        <begin position="636"/>
        <end position="754"/>
    </location>
</feature>
<feature type="compositionally biased region" description="Polar residues" evidence="1">
    <location>
        <begin position="34"/>
        <end position="43"/>
    </location>
</feature>
<dbReference type="Gene3D" id="3.60.10.10">
    <property type="entry name" value="Endonuclease/exonuclease/phosphatase"/>
    <property type="match status" value="1"/>
</dbReference>
<evidence type="ECO:0000313" key="3">
    <source>
        <dbReference type="EMBL" id="KAF4618246.1"/>
    </source>
</evidence>